<comment type="subcellular location">
    <subcellularLocation>
        <location evidence="1 11">Plastid</location>
        <location evidence="1 11">Chloroplast</location>
    </subcellularLocation>
</comment>
<keyword evidence="5 11" id="KW-0934">Plastid</keyword>
<dbReference type="InParanoid" id="A0A6P3Z5F8"/>
<dbReference type="Pfam" id="PF01643">
    <property type="entry name" value="Acyl-ACP_TE"/>
    <property type="match status" value="1"/>
</dbReference>
<dbReference type="Gene3D" id="3.10.129.10">
    <property type="entry name" value="Hotdog Thioesterase"/>
    <property type="match status" value="1"/>
</dbReference>
<reference evidence="15" key="2">
    <citation type="submission" date="2025-08" db="UniProtKB">
        <authorList>
            <consortium name="RefSeq"/>
        </authorList>
    </citation>
    <scope>IDENTIFICATION</scope>
    <source>
        <tissue evidence="15">Seedling</tissue>
    </source>
</reference>
<evidence type="ECO:0000259" key="13">
    <source>
        <dbReference type="Pfam" id="PF20791"/>
    </source>
</evidence>
<evidence type="ECO:0000259" key="12">
    <source>
        <dbReference type="Pfam" id="PF01643"/>
    </source>
</evidence>
<name>A0A6P3Z5F8_ZIZJJ</name>
<evidence type="ECO:0000313" key="15">
    <source>
        <dbReference type="RefSeq" id="XP_015869379.1"/>
    </source>
</evidence>
<keyword evidence="6 11" id="KW-0378">Hydrolase</keyword>
<feature type="domain" description="Acyl-ACP thioesterase N-terminal hotdog" evidence="12">
    <location>
        <begin position="99"/>
        <end position="234"/>
    </location>
</feature>
<dbReference type="FunFam" id="3.10.129.10:FF:000014">
    <property type="entry name" value="Acyl-[acyl-carrier-protein] hydrolase"/>
    <property type="match status" value="1"/>
</dbReference>
<keyword evidence="7 11" id="KW-0276">Fatty acid metabolism</keyword>
<keyword evidence="10 11" id="KW-0275">Fatty acid biosynthesis</keyword>
<dbReference type="InterPro" id="IPR049427">
    <property type="entry name" value="Acyl-ACP_TE_C"/>
</dbReference>
<evidence type="ECO:0000313" key="14">
    <source>
        <dbReference type="Proteomes" id="UP001652623"/>
    </source>
</evidence>
<keyword evidence="14" id="KW-1185">Reference proteome</keyword>
<dbReference type="Proteomes" id="UP001652623">
    <property type="component" value="Chromosome 1"/>
</dbReference>
<keyword evidence="3 11" id="KW-0444">Lipid biosynthesis</keyword>
<dbReference type="SUPFAM" id="SSF54637">
    <property type="entry name" value="Thioesterase/thiol ester dehydrase-isomerase"/>
    <property type="match status" value="2"/>
</dbReference>
<dbReference type="InterPro" id="IPR045023">
    <property type="entry name" value="FATA/B"/>
</dbReference>
<organism evidence="14 15">
    <name type="scientific">Ziziphus jujuba</name>
    <name type="common">Chinese jujube</name>
    <name type="synonym">Ziziphus sativa</name>
    <dbReference type="NCBI Taxonomy" id="326968"/>
    <lineage>
        <taxon>Eukaryota</taxon>
        <taxon>Viridiplantae</taxon>
        <taxon>Streptophyta</taxon>
        <taxon>Embryophyta</taxon>
        <taxon>Tracheophyta</taxon>
        <taxon>Spermatophyta</taxon>
        <taxon>Magnoliopsida</taxon>
        <taxon>eudicotyledons</taxon>
        <taxon>Gunneridae</taxon>
        <taxon>Pentapetalae</taxon>
        <taxon>rosids</taxon>
        <taxon>fabids</taxon>
        <taxon>Rosales</taxon>
        <taxon>Rhamnaceae</taxon>
        <taxon>Paliureae</taxon>
        <taxon>Ziziphus</taxon>
    </lineage>
</organism>
<dbReference type="PANTHER" id="PTHR31727">
    <property type="entry name" value="OLEOYL-ACYL CARRIER PROTEIN THIOESTERASE 1, CHLOROPLASTIC"/>
    <property type="match status" value="1"/>
</dbReference>
<keyword evidence="9 11" id="KW-0443">Lipid metabolism</keyword>
<dbReference type="InterPro" id="IPR029069">
    <property type="entry name" value="HotDog_dom_sf"/>
</dbReference>
<dbReference type="GO" id="GO:0000036">
    <property type="term" value="F:acyl carrier activity"/>
    <property type="evidence" value="ECO:0007669"/>
    <property type="project" value="TreeGrafter"/>
</dbReference>
<evidence type="ECO:0000256" key="9">
    <source>
        <dbReference type="ARBA" id="ARBA00023098"/>
    </source>
</evidence>
<evidence type="ECO:0000256" key="6">
    <source>
        <dbReference type="ARBA" id="ARBA00022801"/>
    </source>
</evidence>
<evidence type="ECO:0000256" key="2">
    <source>
        <dbReference type="ARBA" id="ARBA00006500"/>
    </source>
</evidence>
<evidence type="ECO:0000256" key="3">
    <source>
        <dbReference type="ARBA" id="ARBA00022516"/>
    </source>
</evidence>
<keyword evidence="8" id="KW-0809">Transit peptide</keyword>
<dbReference type="GO" id="GO:0009507">
    <property type="term" value="C:chloroplast"/>
    <property type="evidence" value="ECO:0007669"/>
    <property type="project" value="UniProtKB-SubCell"/>
</dbReference>
<proteinExistence type="inferred from homology"/>
<feature type="domain" description="Acyl-ACP thioesterase-like C-terminal" evidence="13">
    <location>
        <begin position="266"/>
        <end position="368"/>
    </location>
</feature>
<keyword evidence="4 11" id="KW-0150">Chloroplast</keyword>
<comment type="function">
    <text evidence="11">Plays an essential role in chain termination during de novo fatty acid synthesis.</text>
</comment>
<evidence type="ECO:0000256" key="4">
    <source>
        <dbReference type="ARBA" id="ARBA00022528"/>
    </source>
</evidence>
<evidence type="ECO:0000256" key="8">
    <source>
        <dbReference type="ARBA" id="ARBA00022946"/>
    </source>
</evidence>
<dbReference type="Pfam" id="PF20791">
    <property type="entry name" value="Acyl-ACP_TE_C"/>
    <property type="match status" value="1"/>
</dbReference>
<evidence type="ECO:0000256" key="11">
    <source>
        <dbReference type="RuleBase" id="RU363096"/>
    </source>
</evidence>
<accession>A0A6P3Z5F8</accession>
<protein>
    <recommendedName>
        <fullName evidence="11">Acyl-[acyl-carrier-protein] hydrolase</fullName>
        <ecNumber evidence="11">3.1.2.-</ecNumber>
    </recommendedName>
</protein>
<evidence type="ECO:0000256" key="7">
    <source>
        <dbReference type="ARBA" id="ARBA00022832"/>
    </source>
</evidence>
<dbReference type="CDD" id="cd00586">
    <property type="entry name" value="4HBT"/>
    <property type="match status" value="1"/>
</dbReference>
<dbReference type="PANTHER" id="PTHR31727:SF11">
    <property type="entry name" value="ACYL-[ACYL-CARRIER-PROTEIN] HYDROLASE"/>
    <property type="match status" value="1"/>
</dbReference>
<dbReference type="EC" id="3.1.2.-" evidence="11"/>
<reference evidence="14" key="1">
    <citation type="submission" date="2025-05" db="UniProtKB">
        <authorList>
            <consortium name="RefSeq"/>
        </authorList>
    </citation>
    <scope>NUCLEOTIDE SEQUENCE [LARGE SCALE GENOMIC DNA]</scope>
</reference>
<evidence type="ECO:0000256" key="10">
    <source>
        <dbReference type="ARBA" id="ARBA00023160"/>
    </source>
</evidence>
<dbReference type="KEGG" id="zju:107406718"/>
<evidence type="ECO:0000256" key="1">
    <source>
        <dbReference type="ARBA" id="ARBA00004229"/>
    </source>
</evidence>
<dbReference type="GO" id="GO:0016297">
    <property type="term" value="F:fatty acyl-[ACP] hydrolase activity"/>
    <property type="evidence" value="ECO:0007669"/>
    <property type="project" value="InterPro"/>
</dbReference>
<dbReference type="RefSeq" id="XP_015869379.1">
    <property type="nucleotide sequence ID" value="XM_016013893.4"/>
</dbReference>
<dbReference type="InterPro" id="IPR002864">
    <property type="entry name" value="Acyl-ACP_thioesterase_NHD"/>
</dbReference>
<comment type="similarity">
    <text evidence="2 11">Belongs to the acyl-ACP thioesterase family.</text>
</comment>
<dbReference type="GeneID" id="107406718"/>
<evidence type="ECO:0000256" key="5">
    <source>
        <dbReference type="ARBA" id="ARBA00022640"/>
    </source>
</evidence>
<gene>
    <name evidence="15" type="primary">LOC107406718</name>
</gene>
<sequence length="373" mass="42680">MTMVEHLSVSRSFTMLLPYYSTSSAMKRRTIRCVDSSTSTSEIKPNSIPAATPLQLNLSAAESSKKIKAVEERLERFNWKSKQLDKIVEIFSGRLLECGLVFEQNFLIRSSELGADSKASIGALTNILQESALNHVKGAGILAEGFGSTPEMSRRNLIWVVYRMQIVVDSYPSWGDVIQVNTWTCASGRNGMRREWIVRDYKTGKTLLRAACVYVMMNKTTRKISKFIKEIREETKNIFMEITEPIINHEDAKKLRALDVDTADNVQAGLLPKWSDLDVNQHVKHVKYIEWILESAPRWILETHELSIMTLEFQKECGMNTSLQSLSAVANRDDHRHHNNKHNDEVELEHTIRVENESQILLKGRTMWLLKIS</sequence>
<dbReference type="AlphaFoldDB" id="A0A6P3Z5F8"/>